<dbReference type="EC" id="2.7.4.16" evidence="4"/>
<dbReference type="GO" id="GO:0009030">
    <property type="term" value="F:thiamine-phosphate kinase activity"/>
    <property type="evidence" value="ECO:0007669"/>
    <property type="project" value="UniProtKB-EC"/>
</dbReference>
<dbReference type="InterPro" id="IPR011854">
    <property type="entry name" value="HypE"/>
</dbReference>
<dbReference type="InterPro" id="IPR036921">
    <property type="entry name" value="PurM-like_N_sf"/>
</dbReference>
<organism evidence="4 5">
    <name type="scientific">Candidatus Hydrogenisulfobacillus filiaventi</name>
    <dbReference type="NCBI Taxonomy" id="2707344"/>
    <lineage>
        <taxon>Bacteria</taxon>
        <taxon>Bacillati</taxon>
        <taxon>Bacillota</taxon>
        <taxon>Clostridia</taxon>
        <taxon>Eubacteriales</taxon>
        <taxon>Clostridiales Family XVII. Incertae Sedis</taxon>
        <taxon>Candidatus Hydrogenisulfobacillus</taxon>
    </lineage>
</organism>
<dbReference type="CDD" id="cd06061">
    <property type="entry name" value="PurM-like1"/>
    <property type="match status" value="1"/>
</dbReference>
<dbReference type="EMBL" id="LR778114">
    <property type="protein sequence ID" value="CAB1128324.1"/>
    <property type="molecule type" value="Genomic_DNA"/>
</dbReference>
<evidence type="ECO:0000313" key="4">
    <source>
        <dbReference type="EMBL" id="CAB1128324.1"/>
    </source>
</evidence>
<dbReference type="Pfam" id="PF00586">
    <property type="entry name" value="AIRS"/>
    <property type="match status" value="1"/>
</dbReference>
<evidence type="ECO:0000259" key="2">
    <source>
        <dbReference type="Pfam" id="PF00586"/>
    </source>
</evidence>
<dbReference type="Gene3D" id="3.90.650.10">
    <property type="entry name" value="PurM-like C-terminal domain"/>
    <property type="match status" value="1"/>
</dbReference>
<evidence type="ECO:0000313" key="5">
    <source>
        <dbReference type="Proteomes" id="UP000503399"/>
    </source>
</evidence>
<dbReference type="Proteomes" id="UP000503399">
    <property type="component" value="Chromosome"/>
</dbReference>
<dbReference type="SUPFAM" id="SSF56042">
    <property type="entry name" value="PurM C-terminal domain-like"/>
    <property type="match status" value="1"/>
</dbReference>
<dbReference type="Pfam" id="PF02769">
    <property type="entry name" value="AIRS_C"/>
    <property type="match status" value="1"/>
</dbReference>
<dbReference type="PANTHER" id="PTHR30303:SF4">
    <property type="entry name" value="HYDROGENASE EXPRESSION_FORMATION PROTEIN HYPE"/>
    <property type="match status" value="1"/>
</dbReference>
<dbReference type="GO" id="GO:0051604">
    <property type="term" value="P:protein maturation"/>
    <property type="evidence" value="ECO:0007669"/>
    <property type="project" value="TreeGrafter"/>
</dbReference>
<feature type="domain" description="PurM-like N-terminal" evidence="2">
    <location>
        <begin position="39"/>
        <end position="143"/>
    </location>
</feature>
<feature type="domain" description="PurM-like C-terminal" evidence="3">
    <location>
        <begin position="161"/>
        <end position="316"/>
    </location>
</feature>
<keyword evidence="4" id="KW-0418">Kinase</keyword>
<proteinExistence type="inferred from homology"/>
<dbReference type="KEGG" id="hfv:R50_0818"/>
<evidence type="ECO:0000259" key="3">
    <source>
        <dbReference type="Pfam" id="PF02769"/>
    </source>
</evidence>
<evidence type="ECO:0000256" key="1">
    <source>
        <dbReference type="ARBA" id="ARBA00006243"/>
    </source>
</evidence>
<keyword evidence="4" id="KW-0808">Transferase</keyword>
<sequence length="351" mass="36622">MAELPEIGKVSPDVFGEVILPRLGRPHPEVLVGPQSGVDVGIVRVAPGVVMATTTDPVFVVPAYGFARAAWFAVHILASDAAMSGLAPRYMTVDLNLPLEMTTAEFRTFWEAFHQAAADLDLAIISGHTARYEGCAYPMVGGATVFALGPEDAYVATNMARPGDVVVCTKGAAIEATGLFAATFPDRLQEALGPEVARAADALFEQMTVVRDARVAVGVGVRDHGVTSLHDATECGVLGGVYEIAEASGVGVHLNADAVIIRPEVEAVTRYFGIDPLASISEGTLLLTVRPAYADAVLEALAGAGIAASAIGEILPPEAGRRVTRGGRTTELVHPRVDPFWQAFARAAAGA</sequence>
<dbReference type="InterPro" id="IPR016188">
    <property type="entry name" value="PurM-like_N"/>
</dbReference>
<dbReference type="InterPro" id="IPR010918">
    <property type="entry name" value="PurM-like_C_dom"/>
</dbReference>
<dbReference type="InterPro" id="IPR036676">
    <property type="entry name" value="PurM-like_C_sf"/>
</dbReference>
<dbReference type="SUPFAM" id="SSF55326">
    <property type="entry name" value="PurM N-terminal domain-like"/>
    <property type="match status" value="1"/>
</dbReference>
<gene>
    <name evidence="4" type="ORF">R50_0818</name>
</gene>
<dbReference type="PIRSF" id="PIRSF005644">
    <property type="entry name" value="Hdrgns_mtr_HypE"/>
    <property type="match status" value="1"/>
</dbReference>
<reference evidence="4 5" key="1">
    <citation type="submission" date="2020-02" db="EMBL/GenBank/DDBJ databases">
        <authorList>
            <person name="Hogendoorn C."/>
        </authorList>
    </citation>
    <scope>NUCLEOTIDE SEQUENCE [LARGE SCALE GENOMIC DNA]</scope>
    <source>
        <strain evidence="4">R501</strain>
    </source>
</reference>
<protein>
    <submittedName>
        <fullName evidence="4">Putative Thiamine-phosphate kinase</fullName>
        <ecNumber evidence="4">2.7.4.16</ecNumber>
    </submittedName>
</protein>
<accession>A0A6F8ZF53</accession>
<dbReference type="AlphaFoldDB" id="A0A6F8ZF53"/>
<dbReference type="Gene3D" id="3.30.1330.10">
    <property type="entry name" value="PurM-like, N-terminal domain"/>
    <property type="match status" value="1"/>
</dbReference>
<name>A0A6F8ZF53_9FIRM</name>
<dbReference type="PANTHER" id="PTHR30303">
    <property type="entry name" value="HYDROGENASE ISOENZYMES FORMATION PROTEIN HYPE"/>
    <property type="match status" value="1"/>
</dbReference>
<keyword evidence="5" id="KW-1185">Reference proteome</keyword>
<comment type="similarity">
    <text evidence="1">Belongs to the HypE family.</text>
</comment>